<evidence type="ECO:0000256" key="1">
    <source>
        <dbReference type="SAM" id="MobiDB-lite"/>
    </source>
</evidence>
<proteinExistence type="predicted"/>
<keyword evidence="2" id="KW-1133">Transmembrane helix</keyword>
<comment type="caution">
    <text evidence="3">The sequence shown here is derived from an EMBL/GenBank/DDBJ whole genome shotgun (WGS) entry which is preliminary data.</text>
</comment>
<protein>
    <submittedName>
        <fullName evidence="3">Uncharacterized protein</fullName>
    </submittedName>
</protein>
<reference evidence="3" key="2">
    <citation type="journal article" date="2022" name="Res Sq">
        <title>Comparative Genomics Reveals Insights into the Divergent Evolution of Astigmatic Mites and Household Pest Adaptations.</title>
        <authorList>
            <person name="Xiong Q."/>
            <person name="Wan A.T.-Y."/>
            <person name="Liu X.-Y."/>
            <person name="Fung C.S.-H."/>
            <person name="Xiao X."/>
            <person name="Malainual N."/>
            <person name="Hou J."/>
            <person name="Wang L."/>
            <person name="Wang M."/>
            <person name="Yang K."/>
            <person name="Cui Y."/>
            <person name="Leung E."/>
            <person name="Nong W."/>
            <person name="Shin S.-K."/>
            <person name="Au S."/>
            <person name="Jeong K.Y."/>
            <person name="Chew F.T."/>
            <person name="Hui J."/>
            <person name="Leung T.F."/>
            <person name="Tungtrongchitr A."/>
            <person name="Zhong N."/>
            <person name="Liu Z."/>
            <person name="Tsui S."/>
        </authorList>
    </citation>
    <scope>NUCLEOTIDE SEQUENCE</scope>
    <source>
        <strain evidence="3">Derf</strain>
        <tissue evidence="3">Whole organism</tissue>
    </source>
</reference>
<reference evidence="3" key="1">
    <citation type="submission" date="2013-05" db="EMBL/GenBank/DDBJ databases">
        <authorList>
            <person name="Yim A.K.Y."/>
            <person name="Chan T.F."/>
            <person name="Ji K.M."/>
            <person name="Liu X.Y."/>
            <person name="Zhou J.W."/>
            <person name="Li R.Q."/>
            <person name="Yang K.Y."/>
            <person name="Li J."/>
            <person name="Li M."/>
            <person name="Law P.T.W."/>
            <person name="Wu Y.L."/>
            <person name="Cai Z.L."/>
            <person name="Qin H."/>
            <person name="Bao Y."/>
            <person name="Leung R.K.K."/>
            <person name="Ng P.K.S."/>
            <person name="Zou J."/>
            <person name="Zhong X.J."/>
            <person name="Ran P.X."/>
            <person name="Zhong N.S."/>
            <person name="Liu Z.G."/>
            <person name="Tsui S.K.W."/>
        </authorList>
    </citation>
    <scope>NUCLEOTIDE SEQUENCE</scope>
    <source>
        <strain evidence="3">Derf</strain>
        <tissue evidence="3">Whole organism</tissue>
    </source>
</reference>
<feature type="compositionally biased region" description="Low complexity" evidence="1">
    <location>
        <begin position="223"/>
        <end position="234"/>
    </location>
</feature>
<dbReference type="Proteomes" id="UP000790347">
    <property type="component" value="Unassembled WGS sequence"/>
</dbReference>
<feature type="region of interest" description="Disordered" evidence="1">
    <location>
        <begin position="223"/>
        <end position="255"/>
    </location>
</feature>
<dbReference type="EMBL" id="ASGP02000006">
    <property type="protein sequence ID" value="KAH9501564.1"/>
    <property type="molecule type" value="Genomic_DNA"/>
</dbReference>
<dbReference type="AlphaFoldDB" id="A0A922HPW8"/>
<organism evidence="3 4">
    <name type="scientific">Dermatophagoides farinae</name>
    <name type="common">American house dust mite</name>
    <dbReference type="NCBI Taxonomy" id="6954"/>
    <lineage>
        <taxon>Eukaryota</taxon>
        <taxon>Metazoa</taxon>
        <taxon>Ecdysozoa</taxon>
        <taxon>Arthropoda</taxon>
        <taxon>Chelicerata</taxon>
        <taxon>Arachnida</taxon>
        <taxon>Acari</taxon>
        <taxon>Acariformes</taxon>
        <taxon>Sarcoptiformes</taxon>
        <taxon>Astigmata</taxon>
        <taxon>Psoroptidia</taxon>
        <taxon>Analgoidea</taxon>
        <taxon>Pyroglyphidae</taxon>
        <taxon>Dermatophagoidinae</taxon>
        <taxon>Dermatophagoides</taxon>
    </lineage>
</organism>
<gene>
    <name evidence="3" type="ORF">DERF_012405</name>
</gene>
<keyword evidence="2" id="KW-0812">Transmembrane</keyword>
<sequence>MDTVQVYFTDLESYPPVRDVYWKDCEFTMMNPFLTEEDIVNPKFPHDGSDHYFVIKIMKLIPTAHSRLIQEREPNRQHPFHKDNTKMIQLSNIRELCSYSPSVLTFQIEQRRIHYRIEFSSDEKLKWLIGCIMTEIHCFTWDQQLTNLRERRYVVQNEILWKKYYKPIELPRHCQIDDDDDDEVTFDIREKNHRTQSSESQSLNMQQIIESWAAVKNSSKSLLPPSSSSSSHSSAFNVNDNDDAEEKKEADKNFEYSNMDNVVDHFWCEEDMDDDVVFNDDEFDDDDDFFYDDESEISAPETFIDDDSDEDENPFFNETDDDKTIVNGDHSDNDYDMKSLIDEELNRHIVDPYLSPSVEHAFQLMCTGFLFMMFYHLAYLAAFYTGGDTELD</sequence>
<evidence type="ECO:0000313" key="3">
    <source>
        <dbReference type="EMBL" id="KAH9501564.1"/>
    </source>
</evidence>
<feature type="transmembrane region" description="Helical" evidence="2">
    <location>
        <begin position="361"/>
        <end position="384"/>
    </location>
</feature>
<feature type="compositionally biased region" description="Basic and acidic residues" evidence="1">
    <location>
        <begin position="245"/>
        <end position="254"/>
    </location>
</feature>
<name>A0A922HPW8_DERFA</name>
<keyword evidence="4" id="KW-1185">Reference proteome</keyword>
<evidence type="ECO:0000256" key="2">
    <source>
        <dbReference type="SAM" id="Phobius"/>
    </source>
</evidence>
<keyword evidence="2" id="KW-0472">Membrane</keyword>
<accession>A0A922HPW8</accession>
<evidence type="ECO:0000313" key="4">
    <source>
        <dbReference type="Proteomes" id="UP000790347"/>
    </source>
</evidence>